<evidence type="ECO:0000256" key="2">
    <source>
        <dbReference type="ARBA" id="ARBA00022801"/>
    </source>
</evidence>
<feature type="region of interest" description="Disordered" evidence="4">
    <location>
        <begin position="150"/>
        <end position="169"/>
    </location>
</feature>
<dbReference type="Gene3D" id="3.30.1330.200">
    <property type="match status" value="1"/>
</dbReference>
<organism evidence="5 6">
    <name type="scientific">Ruficoccus amylovorans</name>
    <dbReference type="NCBI Taxonomy" id="1804625"/>
    <lineage>
        <taxon>Bacteria</taxon>
        <taxon>Pseudomonadati</taxon>
        <taxon>Verrucomicrobiota</taxon>
        <taxon>Opitutia</taxon>
        <taxon>Puniceicoccales</taxon>
        <taxon>Cerasicoccaceae</taxon>
        <taxon>Ruficoccus</taxon>
    </lineage>
</organism>
<dbReference type="Proteomes" id="UP000546464">
    <property type="component" value="Unassembled WGS sequence"/>
</dbReference>
<protein>
    <recommendedName>
        <fullName evidence="3">Probable chemoreceptor glutamine deamidase CheD</fullName>
        <ecNumber evidence="3">3.5.1.44</ecNumber>
    </recommendedName>
</protein>
<dbReference type="AlphaFoldDB" id="A0A842HEN4"/>
<reference evidence="5 6" key="1">
    <citation type="submission" date="2020-07" db="EMBL/GenBank/DDBJ databases">
        <authorList>
            <person name="Feng X."/>
        </authorList>
    </citation>
    <scope>NUCLEOTIDE SEQUENCE [LARGE SCALE GENOMIC DNA]</scope>
    <source>
        <strain evidence="5 6">JCM31066</strain>
    </source>
</reference>
<feature type="compositionally biased region" description="Low complexity" evidence="4">
    <location>
        <begin position="150"/>
        <end position="159"/>
    </location>
</feature>
<dbReference type="Pfam" id="PF03975">
    <property type="entry name" value="CheD"/>
    <property type="match status" value="1"/>
</dbReference>
<dbReference type="GO" id="GO:0006935">
    <property type="term" value="P:chemotaxis"/>
    <property type="evidence" value="ECO:0007669"/>
    <property type="project" value="UniProtKB-UniRule"/>
</dbReference>
<sequence length="169" mass="18243">MNNLLGITPKVVVGISDKAVSNHPDIVVLTYALGSCIGLLGYDPEARVVGMIHYMLADSSSYTEKARNSPCMFADTGLPMLMKDLMSFRASPKRLMFAIAGGASTNEQSDFFKIGAANIQAAEDFISRNGLRLKLRDVGGSHNRTLSFSTSSQTLSIKSPKGTTEHLLR</sequence>
<keyword evidence="1 3" id="KW-0145">Chemotaxis</keyword>
<comment type="similarity">
    <text evidence="3">Belongs to the CheD family.</text>
</comment>
<dbReference type="EC" id="3.5.1.44" evidence="3"/>
<evidence type="ECO:0000313" key="6">
    <source>
        <dbReference type="Proteomes" id="UP000546464"/>
    </source>
</evidence>
<keyword evidence="6" id="KW-1185">Reference proteome</keyword>
<evidence type="ECO:0000313" key="5">
    <source>
        <dbReference type="EMBL" id="MBC2594983.1"/>
    </source>
</evidence>
<dbReference type="InterPro" id="IPR038592">
    <property type="entry name" value="CheD-like_sf"/>
</dbReference>
<comment type="caution">
    <text evidence="5">The sequence shown here is derived from an EMBL/GenBank/DDBJ whole genome shotgun (WGS) entry which is preliminary data.</text>
</comment>
<dbReference type="HAMAP" id="MF_01440">
    <property type="entry name" value="CheD"/>
    <property type="match status" value="1"/>
</dbReference>
<dbReference type="SUPFAM" id="SSF64438">
    <property type="entry name" value="CNF1/YfiH-like putative cysteine hydrolases"/>
    <property type="match status" value="1"/>
</dbReference>
<name>A0A842HEN4_9BACT</name>
<proteinExistence type="inferred from homology"/>
<dbReference type="InterPro" id="IPR005659">
    <property type="entry name" value="Chemorcpt_Glu_NH3ase_CheD"/>
</dbReference>
<dbReference type="GO" id="GO:0050568">
    <property type="term" value="F:protein-glutamine glutaminase activity"/>
    <property type="evidence" value="ECO:0007669"/>
    <property type="project" value="UniProtKB-UniRule"/>
</dbReference>
<dbReference type="CDD" id="cd16352">
    <property type="entry name" value="CheD"/>
    <property type="match status" value="1"/>
</dbReference>
<evidence type="ECO:0000256" key="3">
    <source>
        <dbReference type="HAMAP-Rule" id="MF_01440"/>
    </source>
</evidence>
<evidence type="ECO:0000256" key="4">
    <source>
        <dbReference type="SAM" id="MobiDB-lite"/>
    </source>
</evidence>
<gene>
    <name evidence="3" type="primary">cheD</name>
    <name evidence="5" type="ORF">H5P28_12015</name>
</gene>
<accession>A0A842HEN4</accession>
<evidence type="ECO:0000256" key="1">
    <source>
        <dbReference type="ARBA" id="ARBA00022500"/>
    </source>
</evidence>
<dbReference type="EMBL" id="JACHVB010000035">
    <property type="protein sequence ID" value="MBC2594983.1"/>
    <property type="molecule type" value="Genomic_DNA"/>
</dbReference>
<dbReference type="PANTHER" id="PTHR35147:SF1">
    <property type="entry name" value="CHEMORECEPTOR GLUTAMINE DEAMIDASE CHED-RELATED"/>
    <property type="match status" value="1"/>
</dbReference>
<dbReference type="InterPro" id="IPR011324">
    <property type="entry name" value="Cytotoxic_necrot_fac-like_cat"/>
</dbReference>
<dbReference type="PANTHER" id="PTHR35147">
    <property type="entry name" value="CHEMORECEPTOR GLUTAMINE DEAMIDASE CHED-RELATED"/>
    <property type="match status" value="1"/>
</dbReference>
<comment type="function">
    <text evidence="3">Probably deamidates glutamine residues to glutamate on methyl-accepting chemotaxis receptors (MCPs), playing an important role in chemotaxis.</text>
</comment>
<comment type="catalytic activity">
    <reaction evidence="3">
        <text>L-glutaminyl-[protein] + H2O = L-glutamyl-[protein] + NH4(+)</text>
        <dbReference type="Rhea" id="RHEA:16441"/>
        <dbReference type="Rhea" id="RHEA-COMP:10207"/>
        <dbReference type="Rhea" id="RHEA-COMP:10208"/>
        <dbReference type="ChEBI" id="CHEBI:15377"/>
        <dbReference type="ChEBI" id="CHEBI:28938"/>
        <dbReference type="ChEBI" id="CHEBI:29973"/>
        <dbReference type="ChEBI" id="CHEBI:30011"/>
        <dbReference type="EC" id="3.5.1.44"/>
    </reaction>
</comment>
<keyword evidence="2 3" id="KW-0378">Hydrolase</keyword>
<dbReference type="RefSeq" id="WP_185675949.1">
    <property type="nucleotide sequence ID" value="NZ_JACHVB010000035.1"/>
</dbReference>